<dbReference type="PROSITE" id="PS50893">
    <property type="entry name" value="ABC_TRANSPORTER_2"/>
    <property type="match status" value="1"/>
</dbReference>
<evidence type="ECO:0000256" key="5">
    <source>
        <dbReference type="ARBA" id="ARBA00022840"/>
    </source>
</evidence>
<evidence type="ECO:0000259" key="10">
    <source>
        <dbReference type="PROSITE" id="PS50929"/>
    </source>
</evidence>
<evidence type="ECO:0000313" key="12">
    <source>
        <dbReference type="Proteomes" id="UP000539175"/>
    </source>
</evidence>
<evidence type="ECO:0000256" key="6">
    <source>
        <dbReference type="ARBA" id="ARBA00022989"/>
    </source>
</evidence>
<keyword evidence="5 11" id="KW-0067">ATP-binding</keyword>
<feature type="transmembrane region" description="Helical" evidence="8">
    <location>
        <begin position="271"/>
        <end position="293"/>
    </location>
</feature>
<dbReference type="Gene3D" id="3.40.50.300">
    <property type="entry name" value="P-loop containing nucleotide triphosphate hydrolases"/>
    <property type="match status" value="1"/>
</dbReference>
<dbReference type="SUPFAM" id="SSF52540">
    <property type="entry name" value="P-loop containing nucleoside triphosphate hydrolases"/>
    <property type="match status" value="1"/>
</dbReference>
<proteinExistence type="predicted"/>
<dbReference type="EMBL" id="JACIIZ010000022">
    <property type="protein sequence ID" value="MBB6254962.1"/>
    <property type="molecule type" value="Genomic_DNA"/>
</dbReference>
<dbReference type="InterPro" id="IPR011527">
    <property type="entry name" value="ABC1_TM_dom"/>
</dbReference>
<gene>
    <name evidence="11" type="ORF">FHS74_005556</name>
</gene>
<keyword evidence="7 8" id="KW-0472">Membrane</keyword>
<dbReference type="InterPro" id="IPR003593">
    <property type="entry name" value="AAA+_ATPase"/>
</dbReference>
<feature type="transmembrane region" description="Helical" evidence="8">
    <location>
        <begin position="180"/>
        <end position="202"/>
    </location>
</feature>
<evidence type="ECO:0000256" key="2">
    <source>
        <dbReference type="ARBA" id="ARBA00022448"/>
    </source>
</evidence>
<keyword evidence="12" id="KW-1185">Reference proteome</keyword>
<feature type="domain" description="ABC transporter" evidence="9">
    <location>
        <begin position="365"/>
        <end position="577"/>
    </location>
</feature>
<keyword evidence="2" id="KW-0813">Transport</keyword>
<feature type="transmembrane region" description="Helical" evidence="8">
    <location>
        <begin position="305"/>
        <end position="327"/>
    </location>
</feature>
<protein>
    <submittedName>
        <fullName evidence="11">Putative ATP-binding cassette transporter</fullName>
    </submittedName>
</protein>
<dbReference type="InterPro" id="IPR027417">
    <property type="entry name" value="P-loop_NTPase"/>
</dbReference>
<dbReference type="PANTHER" id="PTHR43553:SF11">
    <property type="entry name" value="ABC TRANSPORTER ATP-BINDING_PERMEASE PROTEIN YOJI"/>
    <property type="match status" value="1"/>
</dbReference>
<dbReference type="GO" id="GO:0015833">
    <property type="term" value="P:peptide transport"/>
    <property type="evidence" value="ECO:0007669"/>
    <property type="project" value="InterPro"/>
</dbReference>
<sequence>MAEGMDAPGPMRPFAARVLSALAGAPKAATGRGRFQSLRDALDRTRTVTLRQLALAAILAACCGTAVLAVINKAAALASDDGYSLVYVFLFFVLIIGYNLAQKFFTKGAAHDLEMALHDVRGVTATRIARLDLRHFESFSNERFYSALVRYYEMISMGIVNLLSGVQSGVLFLFSICYVLYLSPAAFLLTLVAVGFLTYGYLMKAGETDGARQEAAAAETRLMDGVHDLIQGFKELKLDPAKRAIVVNEIKACSAQAAERRSHANDVLTDLIVYINSTFYLLSGAVVFLLPLFSKDSHEQIERLVMVVLFAASSLMTGVGATVQTVAGVRLAAQGIRAFEGELDGQVETHDDDVGATTPPPFLSLALRDVHYTHATGNSDQRFSIGPIDFDARPGEIVFITGGNGSGKSTALKVMTALYPAMGGQLLLNGAPLGTGATESYRRLFGTVFAEFYTFHRLFNITAEREPEMWRLLTQMQLAEKLPGGLMNGFNPGALSTGQRKRLALVIALLEDRPILLFDEWAADQDPEFRAIFYREILPGLKAAGKAVIAVTHDDRYFDVADRRYHMDEGKMREVTAS</sequence>
<dbReference type="Gene3D" id="1.20.1560.10">
    <property type="entry name" value="ABC transporter type 1, transmembrane domain"/>
    <property type="match status" value="1"/>
</dbReference>
<dbReference type="NCBIfam" id="TIGR01194">
    <property type="entry name" value="cyc_pep_trnsptr"/>
    <property type="match status" value="1"/>
</dbReference>
<keyword evidence="6 8" id="KW-1133">Transmembrane helix</keyword>
<dbReference type="AlphaFoldDB" id="A0A7X0B3B3"/>
<keyword evidence="3 8" id="KW-0812">Transmembrane</keyword>
<dbReference type="InterPro" id="IPR005898">
    <property type="entry name" value="Cyc_pep_transpt_SyrD/YojI"/>
</dbReference>
<comment type="subcellular location">
    <subcellularLocation>
        <location evidence="1">Cell membrane</location>
        <topology evidence="1">Multi-pass membrane protein</topology>
    </subcellularLocation>
</comment>
<evidence type="ECO:0000256" key="1">
    <source>
        <dbReference type="ARBA" id="ARBA00004651"/>
    </source>
</evidence>
<feature type="transmembrane region" description="Helical" evidence="8">
    <location>
        <begin position="83"/>
        <end position="101"/>
    </location>
</feature>
<feature type="domain" description="ABC transmembrane type-1" evidence="10">
    <location>
        <begin position="53"/>
        <end position="238"/>
    </location>
</feature>
<dbReference type="InterPro" id="IPR036640">
    <property type="entry name" value="ABC1_TM_sf"/>
</dbReference>
<dbReference type="Proteomes" id="UP000539175">
    <property type="component" value="Unassembled WGS sequence"/>
</dbReference>
<evidence type="ECO:0000256" key="7">
    <source>
        <dbReference type="ARBA" id="ARBA00023136"/>
    </source>
</evidence>
<reference evidence="11 12" key="1">
    <citation type="submission" date="2020-08" db="EMBL/GenBank/DDBJ databases">
        <title>Genomic Encyclopedia of Type Strains, Phase IV (KMG-IV): sequencing the most valuable type-strain genomes for metagenomic binning, comparative biology and taxonomic classification.</title>
        <authorList>
            <person name="Goeker M."/>
        </authorList>
    </citation>
    <scope>NUCLEOTIDE SEQUENCE [LARGE SCALE GENOMIC DNA]</scope>
    <source>
        <strain evidence="11 12">DSM 22198</strain>
    </source>
</reference>
<dbReference type="Pfam" id="PF00005">
    <property type="entry name" value="ABC_tran"/>
    <property type="match status" value="1"/>
</dbReference>
<dbReference type="SUPFAM" id="SSF90123">
    <property type="entry name" value="ABC transporter transmembrane region"/>
    <property type="match status" value="1"/>
</dbReference>
<evidence type="ECO:0000313" key="11">
    <source>
        <dbReference type="EMBL" id="MBB6254962.1"/>
    </source>
</evidence>
<dbReference type="GO" id="GO:1904680">
    <property type="term" value="F:peptide transmembrane transporter activity"/>
    <property type="evidence" value="ECO:0007669"/>
    <property type="project" value="InterPro"/>
</dbReference>
<dbReference type="PROSITE" id="PS50929">
    <property type="entry name" value="ABC_TM1F"/>
    <property type="match status" value="1"/>
</dbReference>
<name>A0A7X0B3B3_9PROT</name>
<feature type="transmembrane region" description="Helical" evidence="8">
    <location>
        <begin position="151"/>
        <end position="174"/>
    </location>
</feature>
<evidence type="ECO:0000259" key="9">
    <source>
        <dbReference type="PROSITE" id="PS50893"/>
    </source>
</evidence>
<accession>A0A7X0B3B3</accession>
<comment type="caution">
    <text evidence="11">The sequence shown here is derived from an EMBL/GenBank/DDBJ whole genome shotgun (WGS) entry which is preliminary data.</text>
</comment>
<dbReference type="GO" id="GO:0016887">
    <property type="term" value="F:ATP hydrolysis activity"/>
    <property type="evidence" value="ECO:0007669"/>
    <property type="project" value="InterPro"/>
</dbReference>
<evidence type="ECO:0000256" key="8">
    <source>
        <dbReference type="SAM" id="Phobius"/>
    </source>
</evidence>
<keyword evidence="4" id="KW-0547">Nucleotide-binding</keyword>
<dbReference type="GO" id="GO:0140359">
    <property type="term" value="F:ABC-type transporter activity"/>
    <property type="evidence" value="ECO:0007669"/>
    <property type="project" value="InterPro"/>
</dbReference>
<organism evidence="11 12">
    <name type="scientific">Nitrospirillum iridis</name>
    <dbReference type="NCBI Taxonomy" id="765888"/>
    <lineage>
        <taxon>Bacteria</taxon>
        <taxon>Pseudomonadati</taxon>
        <taxon>Pseudomonadota</taxon>
        <taxon>Alphaproteobacteria</taxon>
        <taxon>Rhodospirillales</taxon>
        <taxon>Azospirillaceae</taxon>
        <taxon>Nitrospirillum</taxon>
    </lineage>
</organism>
<dbReference type="PANTHER" id="PTHR43553">
    <property type="entry name" value="HEAVY METAL TRANSPORTER"/>
    <property type="match status" value="1"/>
</dbReference>
<dbReference type="RefSeq" id="WP_184807486.1">
    <property type="nucleotide sequence ID" value="NZ_JACIIZ010000022.1"/>
</dbReference>
<dbReference type="InterPro" id="IPR003439">
    <property type="entry name" value="ABC_transporter-like_ATP-bd"/>
</dbReference>
<dbReference type="GO" id="GO:0043190">
    <property type="term" value="C:ATP-binding cassette (ABC) transporter complex"/>
    <property type="evidence" value="ECO:0007669"/>
    <property type="project" value="TreeGrafter"/>
</dbReference>
<evidence type="ECO:0000256" key="4">
    <source>
        <dbReference type="ARBA" id="ARBA00022741"/>
    </source>
</evidence>
<evidence type="ECO:0000256" key="3">
    <source>
        <dbReference type="ARBA" id="ARBA00022692"/>
    </source>
</evidence>
<feature type="transmembrane region" description="Helical" evidence="8">
    <location>
        <begin position="53"/>
        <end position="71"/>
    </location>
</feature>
<dbReference type="SMART" id="SM00382">
    <property type="entry name" value="AAA"/>
    <property type="match status" value="1"/>
</dbReference>
<dbReference type="GO" id="GO:0005524">
    <property type="term" value="F:ATP binding"/>
    <property type="evidence" value="ECO:0007669"/>
    <property type="project" value="UniProtKB-KW"/>
</dbReference>
<dbReference type="InterPro" id="IPR050095">
    <property type="entry name" value="ECF_ABC_transporter_ATP-bd"/>
</dbReference>